<feature type="transmembrane region" description="Helical" evidence="6">
    <location>
        <begin position="350"/>
        <end position="370"/>
    </location>
</feature>
<organism evidence="8 9">
    <name type="scientific">Skermanella cutis</name>
    <dbReference type="NCBI Taxonomy" id="2775420"/>
    <lineage>
        <taxon>Bacteria</taxon>
        <taxon>Pseudomonadati</taxon>
        <taxon>Pseudomonadota</taxon>
        <taxon>Alphaproteobacteria</taxon>
        <taxon>Rhodospirillales</taxon>
        <taxon>Azospirillaceae</taxon>
        <taxon>Skermanella</taxon>
    </lineage>
</organism>
<name>A0ABX7BJG8_9PROT</name>
<evidence type="ECO:0000256" key="6">
    <source>
        <dbReference type="SAM" id="Phobius"/>
    </source>
</evidence>
<feature type="transmembrane region" description="Helical" evidence="6">
    <location>
        <begin position="88"/>
        <end position="109"/>
    </location>
</feature>
<keyword evidence="4 6" id="KW-1133">Transmembrane helix</keyword>
<dbReference type="Gene3D" id="1.20.1250.20">
    <property type="entry name" value="MFS general substrate transporter like domains"/>
    <property type="match status" value="2"/>
</dbReference>
<sequence length="403" mass="42571">MSAYNTVIGTFIFSVYFTRAVAESEVAGTAQWGRAVAVSGLAVAVLSPVLGAIADRGGRRKPWLALFTALTVAGTALLWFVTPEPSSVMPALVLVALTGVTFELANVFYNAMLPSLAPPGYTGRVSGWGWGLGYVGGLGCLVLALFGLVQAENPLFGLVGTAEQANVRATALLVAAWYAVFALPLFLLTPDRPSTGVPLGTAVREGLRELADTLRHIRRYANIVRWLVASALYRDGLNTLFAFGGIYAAGTFGMAFDQIVMFAIALNVTSAAGAFGFAWIDDWIGPKRTIAWCLAGLIGFGVPLLFAESQTAFWVLALGLGIFVGPAQAAGRSMMARLSPPGMETEMFGLYALSGRAVSFAGPLLLAWATESFQSQRAGMATIVLLLALGLVLLFAVREERSV</sequence>
<feature type="domain" description="Major facilitator superfamily (MFS) profile" evidence="7">
    <location>
        <begin position="1"/>
        <end position="402"/>
    </location>
</feature>
<feature type="transmembrane region" description="Helical" evidence="6">
    <location>
        <begin position="169"/>
        <end position="188"/>
    </location>
</feature>
<evidence type="ECO:0000256" key="3">
    <source>
        <dbReference type="ARBA" id="ARBA00022692"/>
    </source>
</evidence>
<dbReference type="PROSITE" id="PS50850">
    <property type="entry name" value="MFS"/>
    <property type="match status" value="1"/>
</dbReference>
<proteinExistence type="predicted"/>
<evidence type="ECO:0000256" key="5">
    <source>
        <dbReference type="ARBA" id="ARBA00023136"/>
    </source>
</evidence>
<feature type="transmembrane region" description="Helical" evidence="6">
    <location>
        <begin position="63"/>
        <end position="82"/>
    </location>
</feature>
<feature type="transmembrane region" description="Helical" evidence="6">
    <location>
        <begin position="376"/>
        <end position="397"/>
    </location>
</feature>
<comment type="subcellular location">
    <subcellularLocation>
        <location evidence="1">Endomembrane system</location>
        <topology evidence="1">Multi-pass membrane protein</topology>
    </subcellularLocation>
</comment>
<accession>A0ABX7BJG8</accession>
<feature type="transmembrane region" description="Helical" evidence="6">
    <location>
        <begin position="289"/>
        <end position="306"/>
    </location>
</feature>
<dbReference type="InterPro" id="IPR050495">
    <property type="entry name" value="ATG22/LtaA_families"/>
</dbReference>
<feature type="transmembrane region" description="Helical" evidence="6">
    <location>
        <begin position="223"/>
        <end position="247"/>
    </location>
</feature>
<evidence type="ECO:0000256" key="4">
    <source>
        <dbReference type="ARBA" id="ARBA00022989"/>
    </source>
</evidence>
<dbReference type="Pfam" id="PF11700">
    <property type="entry name" value="ATG22"/>
    <property type="match status" value="2"/>
</dbReference>
<evidence type="ECO:0000259" key="7">
    <source>
        <dbReference type="PROSITE" id="PS50850"/>
    </source>
</evidence>
<feature type="transmembrane region" description="Helical" evidence="6">
    <location>
        <begin position="259"/>
        <end position="280"/>
    </location>
</feature>
<evidence type="ECO:0000256" key="2">
    <source>
        <dbReference type="ARBA" id="ARBA00022448"/>
    </source>
</evidence>
<dbReference type="Proteomes" id="UP000595197">
    <property type="component" value="Chromosome"/>
</dbReference>
<keyword evidence="2" id="KW-0813">Transport</keyword>
<protein>
    <submittedName>
        <fullName evidence="8">MFS transporter</fullName>
    </submittedName>
</protein>
<keyword evidence="9" id="KW-1185">Reference proteome</keyword>
<dbReference type="InterPro" id="IPR020846">
    <property type="entry name" value="MFS_dom"/>
</dbReference>
<evidence type="ECO:0000313" key="9">
    <source>
        <dbReference type="Proteomes" id="UP000595197"/>
    </source>
</evidence>
<feature type="transmembrane region" description="Helical" evidence="6">
    <location>
        <begin position="312"/>
        <end position="330"/>
    </location>
</feature>
<dbReference type="InterPro" id="IPR024671">
    <property type="entry name" value="Atg22-like"/>
</dbReference>
<feature type="transmembrane region" description="Helical" evidence="6">
    <location>
        <begin position="32"/>
        <end position="51"/>
    </location>
</feature>
<feature type="transmembrane region" description="Helical" evidence="6">
    <location>
        <begin position="130"/>
        <end position="149"/>
    </location>
</feature>
<keyword evidence="5 6" id="KW-0472">Membrane</keyword>
<evidence type="ECO:0000256" key="1">
    <source>
        <dbReference type="ARBA" id="ARBA00004127"/>
    </source>
</evidence>
<evidence type="ECO:0000313" key="8">
    <source>
        <dbReference type="EMBL" id="QQP92627.1"/>
    </source>
</evidence>
<dbReference type="PANTHER" id="PTHR23519:SF1">
    <property type="entry name" value="AUTOPHAGY-RELATED PROTEIN 22"/>
    <property type="match status" value="1"/>
</dbReference>
<reference evidence="8" key="1">
    <citation type="submission" date="2021-02" db="EMBL/GenBank/DDBJ databases">
        <title>Skermanella TT6 skin isolate.</title>
        <authorList>
            <person name="Lee K."/>
            <person name="Ganzorig M."/>
        </authorList>
    </citation>
    <scope>NUCLEOTIDE SEQUENCE</scope>
    <source>
        <strain evidence="8">TT6</strain>
    </source>
</reference>
<dbReference type="EMBL" id="CP067420">
    <property type="protein sequence ID" value="QQP92627.1"/>
    <property type="molecule type" value="Genomic_DNA"/>
</dbReference>
<gene>
    <name evidence="8" type="ORF">IGS68_25955</name>
</gene>
<keyword evidence="3 6" id="KW-0812">Transmembrane</keyword>
<dbReference type="InterPro" id="IPR036259">
    <property type="entry name" value="MFS_trans_sf"/>
</dbReference>
<dbReference type="PANTHER" id="PTHR23519">
    <property type="entry name" value="AUTOPHAGY-RELATED PROTEIN 22"/>
    <property type="match status" value="1"/>
</dbReference>
<dbReference type="SUPFAM" id="SSF103473">
    <property type="entry name" value="MFS general substrate transporter"/>
    <property type="match status" value="1"/>
</dbReference>